<dbReference type="Gene3D" id="3.40.50.1390">
    <property type="entry name" value="Resolvase, N-terminal catalytic domain"/>
    <property type="match status" value="1"/>
</dbReference>
<evidence type="ECO:0000313" key="4">
    <source>
        <dbReference type="Proteomes" id="UP001598130"/>
    </source>
</evidence>
<name>A0ABW6CNE3_9CAUL</name>
<evidence type="ECO:0000259" key="2">
    <source>
        <dbReference type="PROSITE" id="PS51737"/>
    </source>
</evidence>
<feature type="domain" description="Resolvase/invertase-type recombinase catalytic" evidence="1">
    <location>
        <begin position="6"/>
        <end position="158"/>
    </location>
</feature>
<dbReference type="SMART" id="SM00857">
    <property type="entry name" value="Resolvase"/>
    <property type="match status" value="1"/>
</dbReference>
<evidence type="ECO:0000313" key="3">
    <source>
        <dbReference type="EMBL" id="MFD3264587.1"/>
    </source>
</evidence>
<dbReference type="InterPro" id="IPR006119">
    <property type="entry name" value="Resolv_N"/>
</dbReference>
<reference evidence="3 4" key="1">
    <citation type="submission" date="2022-09" db="EMBL/GenBank/DDBJ databases">
        <title>New species of Phenylobacterium.</title>
        <authorList>
            <person name="Mieszkin S."/>
        </authorList>
    </citation>
    <scope>NUCLEOTIDE SEQUENCE [LARGE SCALE GENOMIC DNA]</scope>
    <source>
        <strain evidence="3 4">HK31-G</strain>
    </source>
</reference>
<protein>
    <submittedName>
        <fullName evidence="3">Recombinase family protein</fullName>
    </submittedName>
</protein>
<dbReference type="PANTHER" id="PTHR30461:SF23">
    <property type="entry name" value="DNA RECOMBINASE-RELATED"/>
    <property type="match status" value="1"/>
</dbReference>
<dbReference type="InterPro" id="IPR036162">
    <property type="entry name" value="Resolvase-like_N_sf"/>
</dbReference>
<organism evidence="3 4">
    <name type="scientific">Phenylobacterium ferrooxidans</name>
    <dbReference type="NCBI Taxonomy" id="2982689"/>
    <lineage>
        <taxon>Bacteria</taxon>
        <taxon>Pseudomonadati</taxon>
        <taxon>Pseudomonadota</taxon>
        <taxon>Alphaproteobacteria</taxon>
        <taxon>Caulobacterales</taxon>
        <taxon>Caulobacteraceae</taxon>
        <taxon>Phenylobacterium</taxon>
    </lineage>
</organism>
<dbReference type="CDD" id="cd03768">
    <property type="entry name" value="SR_ResInv"/>
    <property type="match status" value="1"/>
</dbReference>
<dbReference type="InterPro" id="IPR050639">
    <property type="entry name" value="SSR_resolvase"/>
</dbReference>
<dbReference type="Pfam" id="PF07508">
    <property type="entry name" value="Recombinase"/>
    <property type="match status" value="1"/>
</dbReference>
<keyword evidence="4" id="KW-1185">Reference proteome</keyword>
<dbReference type="InterPro" id="IPR011109">
    <property type="entry name" value="DNA_bind_recombinase_dom"/>
</dbReference>
<proteinExistence type="predicted"/>
<accession>A0ABW6CNE3</accession>
<dbReference type="PANTHER" id="PTHR30461">
    <property type="entry name" value="DNA-INVERTASE FROM LAMBDOID PROPHAGE"/>
    <property type="match status" value="1"/>
</dbReference>
<dbReference type="RefSeq" id="WP_377370195.1">
    <property type="nucleotide sequence ID" value="NZ_JAOTJD010000019.1"/>
</dbReference>
<dbReference type="Pfam" id="PF00239">
    <property type="entry name" value="Resolvase"/>
    <property type="match status" value="1"/>
</dbReference>
<dbReference type="Proteomes" id="UP001598130">
    <property type="component" value="Unassembled WGS sequence"/>
</dbReference>
<dbReference type="SUPFAM" id="SSF53041">
    <property type="entry name" value="Resolvase-like"/>
    <property type="match status" value="1"/>
</dbReference>
<dbReference type="PROSITE" id="PS51737">
    <property type="entry name" value="RECOMBINASE_DNA_BIND"/>
    <property type="match status" value="1"/>
</dbReference>
<gene>
    <name evidence="3" type="ORF">OCL97_11525</name>
</gene>
<comment type="caution">
    <text evidence="3">The sequence shown here is derived from an EMBL/GenBank/DDBJ whole genome shotgun (WGS) entry which is preliminary data.</text>
</comment>
<sequence>MSQKLRCAIYTRKSSEEGLDQSFNSLHAQREACEAYVLSQAGEGWSALKTAYDDGGFSGGSMERPGLAQLLSDIAAGKVDVVVVYKVDRLTRSLADFAKIVETFDGRGVSFVSVTQAFNTTSSMGRLTLNVLLSFAQFEREVTGERIRDKIAASKAKGMWMGGIIPLGYDLHDRKLIINLAEAELVRDIFARYLAGASAASLAEDLERAGVRSKAWTTRAGRPMGGKVMGKGAIVHILQSRLYLGEIVHKDHVHTGEHEAIVSREVFDAAAAQMAAKAALRRSRPSRAVAGPLKGRLFDGSGQPMSPSFAYGKAGKLHRYYIAMALQRGVKLAQADGFIRRVSAPAVEGFLVGILNRISTRDDLETADLQDVVRRVELRTDETHLIIDPEMLLPGEHPELVLAAVRKTLVEGEQAVAERGQHNAIRLVLPQCLQLRGGRTSIRGGSADERPRRINPGLVNALKRAHADLLELKASPLSSREDLQSAVAPGTQHDRQVCRLALMSPDIQRQILVGDQPPGMTLRNILKTPMPLAWADQMAWLEAISRG</sequence>
<dbReference type="EMBL" id="JAOTJD010000019">
    <property type="protein sequence ID" value="MFD3264587.1"/>
    <property type="molecule type" value="Genomic_DNA"/>
</dbReference>
<evidence type="ECO:0000259" key="1">
    <source>
        <dbReference type="PROSITE" id="PS51736"/>
    </source>
</evidence>
<feature type="domain" description="Recombinase" evidence="2">
    <location>
        <begin position="166"/>
        <end position="280"/>
    </location>
</feature>
<dbReference type="InterPro" id="IPR038109">
    <property type="entry name" value="DNA_bind_recomb_sf"/>
</dbReference>
<dbReference type="PROSITE" id="PS51736">
    <property type="entry name" value="RECOMBINASES_3"/>
    <property type="match status" value="1"/>
</dbReference>
<dbReference type="Gene3D" id="3.90.1750.20">
    <property type="entry name" value="Putative Large Serine Recombinase, Chain B, Domain 2"/>
    <property type="match status" value="1"/>
</dbReference>